<accession>A0A8S2SKC7</accession>
<reference evidence="2" key="1">
    <citation type="submission" date="2021-02" db="EMBL/GenBank/DDBJ databases">
        <authorList>
            <person name="Nowell W R."/>
        </authorList>
    </citation>
    <scope>NUCLEOTIDE SEQUENCE</scope>
</reference>
<comment type="caution">
    <text evidence="2">The sequence shown here is derived from an EMBL/GenBank/DDBJ whole genome shotgun (WGS) entry which is preliminary data.</text>
</comment>
<feature type="non-terminal residue" evidence="2">
    <location>
        <position position="1"/>
    </location>
</feature>
<sequence length="76" mass="8641">MGKPVWTRTRDQGKQWLKGQYPIFPQANTKFQIVLEGIVGQFGLGDIAIDDIVVYQSCPNEDRLCSFEDPKLCSYS</sequence>
<name>A0A8S2SKC7_9BILA</name>
<dbReference type="PANTHER" id="PTHR23282">
    <property type="entry name" value="APICAL ENDOSOMAL GLYCOPROTEIN PRECURSOR"/>
    <property type="match status" value="1"/>
</dbReference>
<evidence type="ECO:0000313" key="2">
    <source>
        <dbReference type="EMBL" id="CAF4226888.1"/>
    </source>
</evidence>
<dbReference type="InterPro" id="IPR000998">
    <property type="entry name" value="MAM_dom"/>
</dbReference>
<dbReference type="PANTHER" id="PTHR23282:SF142">
    <property type="entry name" value="MAM DOMAIN-CONTAINING PROTEIN"/>
    <property type="match status" value="1"/>
</dbReference>
<evidence type="ECO:0000313" key="3">
    <source>
        <dbReference type="Proteomes" id="UP000676336"/>
    </source>
</evidence>
<dbReference type="Gene3D" id="2.60.120.200">
    <property type="match status" value="1"/>
</dbReference>
<dbReference type="GO" id="GO:0016020">
    <property type="term" value="C:membrane"/>
    <property type="evidence" value="ECO:0007669"/>
    <property type="project" value="InterPro"/>
</dbReference>
<dbReference type="SUPFAM" id="SSF49899">
    <property type="entry name" value="Concanavalin A-like lectins/glucanases"/>
    <property type="match status" value="1"/>
</dbReference>
<gene>
    <name evidence="2" type="ORF">SMN809_LOCUS22964</name>
</gene>
<dbReference type="InterPro" id="IPR013320">
    <property type="entry name" value="ConA-like_dom_sf"/>
</dbReference>
<dbReference type="Proteomes" id="UP000676336">
    <property type="component" value="Unassembled WGS sequence"/>
</dbReference>
<feature type="domain" description="MAM" evidence="1">
    <location>
        <begin position="1"/>
        <end position="60"/>
    </location>
</feature>
<proteinExistence type="predicted"/>
<organism evidence="2 3">
    <name type="scientific">Rotaria magnacalcarata</name>
    <dbReference type="NCBI Taxonomy" id="392030"/>
    <lineage>
        <taxon>Eukaryota</taxon>
        <taxon>Metazoa</taxon>
        <taxon>Spiralia</taxon>
        <taxon>Gnathifera</taxon>
        <taxon>Rotifera</taxon>
        <taxon>Eurotatoria</taxon>
        <taxon>Bdelloidea</taxon>
        <taxon>Philodinida</taxon>
        <taxon>Philodinidae</taxon>
        <taxon>Rotaria</taxon>
    </lineage>
</organism>
<dbReference type="EMBL" id="CAJOBI010022794">
    <property type="protein sequence ID" value="CAF4226888.1"/>
    <property type="molecule type" value="Genomic_DNA"/>
</dbReference>
<dbReference type="Pfam" id="PF00629">
    <property type="entry name" value="MAM"/>
    <property type="match status" value="1"/>
</dbReference>
<protein>
    <recommendedName>
        <fullName evidence="1">MAM domain-containing protein</fullName>
    </recommendedName>
</protein>
<evidence type="ECO:0000259" key="1">
    <source>
        <dbReference type="PROSITE" id="PS50060"/>
    </source>
</evidence>
<dbReference type="AlphaFoldDB" id="A0A8S2SKC7"/>
<dbReference type="InterPro" id="IPR051560">
    <property type="entry name" value="MAM_domain-containing"/>
</dbReference>
<dbReference type="PROSITE" id="PS50060">
    <property type="entry name" value="MAM_2"/>
    <property type="match status" value="1"/>
</dbReference>